<gene>
    <name evidence="2" type="ORF">BZL54_12790</name>
</gene>
<protein>
    <recommendedName>
        <fullName evidence="1">Winged helix-turn-helix domain-containing protein</fullName>
    </recommendedName>
</protein>
<evidence type="ECO:0000259" key="1">
    <source>
        <dbReference type="Pfam" id="PF14090"/>
    </source>
</evidence>
<evidence type="ECO:0000313" key="3">
    <source>
        <dbReference type="Proteomes" id="UP000217994"/>
    </source>
</evidence>
<dbReference type="RefSeq" id="WP_084904812.1">
    <property type="nucleotide sequence ID" value="NZ_CP020737.1"/>
</dbReference>
<dbReference type="Pfam" id="PF14090">
    <property type="entry name" value="HTH_39"/>
    <property type="match status" value="1"/>
</dbReference>
<organism evidence="2 3">
    <name type="scientific">Burkholderia ubonensis subsp. mesacidophila</name>
    <dbReference type="NCBI Taxonomy" id="265293"/>
    <lineage>
        <taxon>Bacteria</taxon>
        <taxon>Pseudomonadati</taxon>
        <taxon>Pseudomonadota</taxon>
        <taxon>Betaproteobacteria</taxon>
        <taxon>Burkholderiales</taxon>
        <taxon>Burkholderiaceae</taxon>
        <taxon>Burkholderia</taxon>
        <taxon>Burkholderia cepacia complex</taxon>
    </lineage>
</organism>
<dbReference type="EMBL" id="MTZU01000032">
    <property type="protein sequence ID" value="PCE31973.1"/>
    <property type="molecule type" value="Genomic_DNA"/>
</dbReference>
<comment type="caution">
    <text evidence="2">The sequence shown here is derived from an EMBL/GenBank/DDBJ whole genome shotgun (WGS) entry which is preliminary data.</text>
</comment>
<dbReference type="GeneID" id="69005877"/>
<name>A0A2A4FDZ9_9BURK</name>
<sequence length="96" mass="10741">MSARKQCLALILTRLPGNDAATQRARLLAAMRELGSITTFEAMRFLDVFDPRPRIHELRHSHGYKISTTMRAEQTESGVVHRVGVYILSSLGDVTC</sequence>
<accession>A0A2A4FDZ9</accession>
<evidence type="ECO:0000313" key="2">
    <source>
        <dbReference type="EMBL" id="PCE31973.1"/>
    </source>
</evidence>
<feature type="domain" description="Winged helix-turn-helix" evidence="1">
    <location>
        <begin position="22"/>
        <end position="89"/>
    </location>
</feature>
<dbReference type="Proteomes" id="UP000217994">
    <property type="component" value="Unassembled WGS sequence"/>
</dbReference>
<proteinExistence type="predicted"/>
<reference evidence="2 3" key="1">
    <citation type="submission" date="2017-01" db="EMBL/GenBank/DDBJ databases">
        <title>Whole-Genome Shotgun Sequencing of Two beta-Proteobacterial Species in Search of the Bulgecin Biosynthetic Cluster.</title>
        <authorList>
            <person name="Horsman M.E."/>
            <person name="Marous D.R."/>
            <person name="Li R."/>
            <person name="Oliver R.A."/>
            <person name="Byun B."/>
            <person name="Emrich S.J."/>
            <person name="Boggess B."/>
            <person name="Townsend C.A."/>
            <person name="Mobashery S."/>
        </authorList>
    </citation>
    <scope>NUCLEOTIDE SEQUENCE [LARGE SCALE GENOMIC DNA]</scope>
    <source>
        <strain evidence="2 3">ATCC 31433</strain>
    </source>
</reference>
<dbReference type="AlphaFoldDB" id="A0A2A4FDZ9"/>
<dbReference type="InterPro" id="IPR055245">
    <property type="entry name" value="HTH_proteobacteria"/>
</dbReference>